<evidence type="ECO:0000313" key="7">
    <source>
        <dbReference type="EMBL" id="KAF2100932.1"/>
    </source>
</evidence>
<evidence type="ECO:0000259" key="6">
    <source>
        <dbReference type="Pfam" id="PF01494"/>
    </source>
</evidence>
<name>A0A9P4MB19_9PEZI</name>
<keyword evidence="3" id="KW-0560">Oxidoreductase</keyword>
<feature type="compositionally biased region" description="Basic and acidic residues" evidence="5">
    <location>
        <begin position="356"/>
        <end position="374"/>
    </location>
</feature>
<dbReference type="SUPFAM" id="SSF51905">
    <property type="entry name" value="FAD/NAD(P)-binding domain"/>
    <property type="match status" value="1"/>
</dbReference>
<evidence type="ECO:0000256" key="5">
    <source>
        <dbReference type="SAM" id="MobiDB-lite"/>
    </source>
</evidence>
<organism evidence="7 8">
    <name type="scientific">Rhizodiscina lignyota</name>
    <dbReference type="NCBI Taxonomy" id="1504668"/>
    <lineage>
        <taxon>Eukaryota</taxon>
        <taxon>Fungi</taxon>
        <taxon>Dikarya</taxon>
        <taxon>Ascomycota</taxon>
        <taxon>Pezizomycotina</taxon>
        <taxon>Dothideomycetes</taxon>
        <taxon>Pleosporomycetidae</taxon>
        <taxon>Aulographales</taxon>
        <taxon>Rhizodiscinaceae</taxon>
        <taxon>Rhizodiscina</taxon>
    </lineage>
</organism>
<keyword evidence="8" id="KW-1185">Reference proteome</keyword>
<evidence type="ECO:0000256" key="4">
    <source>
        <dbReference type="ARBA" id="ARBA00023033"/>
    </source>
</evidence>
<feature type="domain" description="FAD-binding" evidence="6">
    <location>
        <begin position="6"/>
        <end position="350"/>
    </location>
</feature>
<dbReference type="InterPro" id="IPR036188">
    <property type="entry name" value="FAD/NAD-bd_sf"/>
</dbReference>
<dbReference type="PANTHER" id="PTHR46972">
    <property type="entry name" value="MONOOXYGENASE ASQM-RELATED"/>
    <property type="match status" value="1"/>
</dbReference>
<keyword evidence="2" id="KW-0274">FAD</keyword>
<keyword evidence="4" id="KW-0503">Monooxygenase</keyword>
<keyword evidence="1" id="KW-0285">Flavoprotein</keyword>
<comment type="caution">
    <text evidence="7">The sequence shown here is derived from an EMBL/GenBank/DDBJ whole genome shotgun (WGS) entry which is preliminary data.</text>
</comment>
<proteinExistence type="predicted"/>
<protein>
    <submittedName>
        <fullName evidence="7">Zeaxanthin epoxidase</fullName>
    </submittedName>
</protein>
<dbReference type="OrthoDB" id="655030at2759"/>
<accession>A0A9P4MB19</accession>
<dbReference type="Pfam" id="PF01494">
    <property type="entry name" value="FAD_binding_3"/>
    <property type="match status" value="1"/>
</dbReference>
<dbReference type="AlphaFoldDB" id="A0A9P4MB19"/>
<evidence type="ECO:0000313" key="8">
    <source>
        <dbReference type="Proteomes" id="UP000799772"/>
    </source>
</evidence>
<evidence type="ECO:0000256" key="1">
    <source>
        <dbReference type="ARBA" id="ARBA00022630"/>
    </source>
</evidence>
<dbReference type="InterPro" id="IPR002938">
    <property type="entry name" value="FAD-bd"/>
</dbReference>
<dbReference type="PRINTS" id="PR00420">
    <property type="entry name" value="RNGMNOXGNASE"/>
</dbReference>
<dbReference type="GO" id="GO:0004497">
    <property type="term" value="F:monooxygenase activity"/>
    <property type="evidence" value="ECO:0007669"/>
    <property type="project" value="UniProtKB-KW"/>
</dbReference>
<dbReference type="PANTHER" id="PTHR46972:SF1">
    <property type="entry name" value="FAD DEPENDENT OXIDOREDUCTASE DOMAIN-CONTAINING PROTEIN"/>
    <property type="match status" value="1"/>
</dbReference>
<reference evidence="7" key="1">
    <citation type="journal article" date="2020" name="Stud. Mycol.">
        <title>101 Dothideomycetes genomes: a test case for predicting lifestyles and emergence of pathogens.</title>
        <authorList>
            <person name="Haridas S."/>
            <person name="Albert R."/>
            <person name="Binder M."/>
            <person name="Bloem J."/>
            <person name="Labutti K."/>
            <person name="Salamov A."/>
            <person name="Andreopoulos B."/>
            <person name="Baker S."/>
            <person name="Barry K."/>
            <person name="Bills G."/>
            <person name="Bluhm B."/>
            <person name="Cannon C."/>
            <person name="Castanera R."/>
            <person name="Culley D."/>
            <person name="Daum C."/>
            <person name="Ezra D."/>
            <person name="Gonzalez J."/>
            <person name="Henrissat B."/>
            <person name="Kuo A."/>
            <person name="Liang C."/>
            <person name="Lipzen A."/>
            <person name="Lutzoni F."/>
            <person name="Magnuson J."/>
            <person name="Mondo S."/>
            <person name="Nolan M."/>
            <person name="Ohm R."/>
            <person name="Pangilinan J."/>
            <person name="Park H.-J."/>
            <person name="Ramirez L."/>
            <person name="Alfaro M."/>
            <person name="Sun H."/>
            <person name="Tritt A."/>
            <person name="Yoshinaga Y."/>
            <person name="Zwiers L.-H."/>
            <person name="Turgeon B."/>
            <person name="Goodwin S."/>
            <person name="Spatafora J."/>
            <person name="Crous P."/>
            <person name="Grigoriev I."/>
        </authorList>
    </citation>
    <scope>NUCLEOTIDE SEQUENCE</scope>
    <source>
        <strain evidence="7">CBS 133067</strain>
    </source>
</reference>
<dbReference type="Proteomes" id="UP000799772">
    <property type="component" value="Unassembled WGS sequence"/>
</dbReference>
<evidence type="ECO:0000256" key="2">
    <source>
        <dbReference type="ARBA" id="ARBA00022827"/>
    </source>
</evidence>
<dbReference type="EMBL" id="ML978124">
    <property type="protein sequence ID" value="KAF2100932.1"/>
    <property type="molecule type" value="Genomic_DNA"/>
</dbReference>
<feature type="region of interest" description="Disordered" evidence="5">
    <location>
        <begin position="356"/>
        <end position="380"/>
    </location>
</feature>
<gene>
    <name evidence="7" type="ORF">NA57DRAFT_65267</name>
</gene>
<sequence length="380" mass="42318">MASPKIAIIGAGPAGVTLARILLQNNIKDITIFEQEKSRHHRTQGGSLDLHPTTGQLAIQEAGLFDEFQKYARYESEDFILVDKTGKRHIEILDQDTGRPEIDREKLRMILLDSVPDSIIRWDTKVKRVEVGTLELADGTNETGFDLIVGADGAWSKARALLSHVGPFYSGISGYEMMFRDVDKKHPEISKMVGRGSFFALGGDGRCLLAQRQGDGSFKLLTAASKAENWVSDMGYDPDDTENVRKILLEDYKDWAPELRRLIELGDDDFWYRPLYMLPVGMEWRHKAGVTLIGDAAHLMTPFAGEGVNNAMADALSLAKCIIKNPSDLGAASLEYEKEMFPRAEDTMARTWRNLQDREEKEGVGSSGCRERGTEGAGDF</sequence>
<evidence type="ECO:0000256" key="3">
    <source>
        <dbReference type="ARBA" id="ARBA00023002"/>
    </source>
</evidence>
<dbReference type="GO" id="GO:0071949">
    <property type="term" value="F:FAD binding"/>
    <property type="evidence" value="ECO:0007669"/>
    <property type="project" value="InterPro"/>
</dbReference>
<dbReference type="Gene3D" id="3.50.50.60">
    <property type="entry name" value="FAD/NAD(P)-binding domain"/>
    <property type="match status" value="1"/>
</dbReference>